<name>A0A1F5NRP0_9BACT</name>
<dbReference type="EMBL" id="MFEJ01000016">
    <property type="protein sequence ID" value="OGE80298.1"/>
    <property type="molecule type" value="Genomic_DNA"/>
</dbReference>
<evidence type="ECO:0000313" key="6">
    <source>
        <dbReference type="Proteomes" id="UP000176233"/>
    </source>
</evidence>
<dbReference type="GO" id="GO:0005886">
    <property type="term" value="C:plasma membrane"/>
    <property type="evidence" value="ECO:0007669"/>
    <property type="project" value="UniProtKB-SubCell"/>
</dbReference>
<dbReference type="PANTHER" id="PTHR46494:SF1">
    <property type="entry name" value="CORA FAMILY METAL ION TRANSPORTER (EUROFUNG)"/>
    <property type="match status" value="1"/>
</dbReference>
<dbReference type="GO" id="GO:0050897">
    <property type="term" value="F:cobalt ion binding"/>
    <property type="evidence" value="ECO:0007669"/>
    <property type="project" value="TreeGrafter"/>
</dbReference>
<sequence length="310" mass="36362">MALKIIHTKNLRWVDIVGPEESDLNYLKEHFKFHPLDFEDIVTASIRTKIDEYDHYIFIVLLFPYYDKEANEIKSVEVDFFIGEDFVVTIHNGKIKTLNNQVHNAHQHDHARNSSMTQGSGYLLFTILEALFKRSSPILDKINLQMIESENKVFQLDIRTLEKLAQLKKNIIIYRRIVKMHRYVLNKLLHSGKEYLKFKDSKTYFQDLIEYGENIWNVLSSDKESVESFEETNQSLGTHKINDILQVLTVLSVIVAVLSLITDILVFFERTNVEKILGLENDFRLFLFMLTALSVVTAGLLLFFRKKRWL</sequence>
<gene>
    <name evidence="5" type="ORF">A2660_01185</name>
</gene>
<evidence type="ECO:0000256" key="4">
    <source>
        <dbReference type="SAM" id="Phobius"/>
    </source>
</evidence>
<evidence type="ECO:0000256" key="3">
    <source>
        <dbReference type="ARBA" id="ARBA00022475"/>
    </source>
</evidence>
<comment type="subcellular location">
    <subcellularLocation>
        <location evidence="1">Cell membrane</location>
        <topology evidence="1">Multi-pass membrane protein</topology>
    </subcellularLocation>
</comment>
<evidence type="ECO:0000256" key="1">
    <source>
        <dbReference type="ARBA" id="ARBA00004651"/>
    </source>
</evidence>
<evidence type="ECO:0000313" key="5">
    <source>
        <dbReference type="EMBL" id="OGE80298.1"/>
    </source>
</evidence>
<feature type="transmembrane region" description="Helical" evidence="4">
    <location>
        <begin position="244"/>
        <end position="268"/>
    </location>
</feature>
<accession>A0A1F5NRP0</accession>
<dbReference type="GO" id="GO:0000287">
    <property type="term" value="F:magnesium ion binding"/>
    <property type="evidence" value="ECO:0007669"/>
    <property type="project" value="TreeGrafter"/>
</dbReference>
<keyword evidence="4" id="KW-0472">Membrane</keyword>
<dbReference type="CDD" id="cd12822">
    <property type="entry name" value="TmCorA-like"/>
    <property type="match status" value="1"/>
</dbReference>
<dbReference type="Gene3D" id="1.20.58.340">
    <property type="entry name" value="Magnesium transport protein CorA, transmembrane region"/>
    <property type="match status" value="2"/>
</dbReference>
<keyword evidence="4" id="KW-0812">Transmembrane</keyword>
<evidence type="ECO:0000256" key="2">
    <source>
        <dbReference type="ARBA" id="ARBA00022448"/>
    </source>
</evidence>
<dbReference type="InterPro" id="IPR045861">
    <property type="entry name" value="CorA_cytoplasmic_dom"/>
</dbReference>
<keyword evidence="2" id="KW-0813">Transport</keyword>
<keyword evidence="4" id="KW-1133">Transmembrane helix</keyword>
<dbReference type="AlphaFoldDB" id="A0A1F5NRP0"/>
<comment type="caution">
    <text evidence="5">The sequence shown here is derived from an EMBL/GenBank/DDBJ whole genome shotgun (WGS) entry which is preliminary data.</text>
</comment>
<dbReference type="Proteomes" id="UP000176233">
    <property type="component" value="Unassembled WGS sequence"/>
</dbReference>
<dbReference type="GO" id="GO:0015087">
    <property type="term" value="F:cobalt ion transmembrane transporter activity"/>
    <property type="evidence" value="ECO:0007669"/>
    <property type="project" value="TreeGrafter"/>
</dbReference>
<dbReference type="SUPFAM" id="SSF143865">
    <property type="entry name" value="CorA soluble domain-like"/>
    <property type="match status" value="1"/>
</dbReference>
<protein>
    <submittedName>
        <fullName evidence="5">Uncharacterized protein</fullName>
    </submittedName>
</protein>
<dbReference type="Gene3D" id="3.30.460.20">
    <property type="entry name" value="CorA soluble domain-like"/>
    <property type="match status" value="1"/>
</dbReference>
<dbReference type="InterPro" id="IPR002523">
    <property type="entry name" value="MgTranspt_CorA/ZnTranspt_ZntB"/>
</dbReference>
<keyword evidence="3" id="KW-1003">Cell membrane</keyword>
<dbReference type="Pfam" id="PF01544">
    <property type="entry name" value="CorA"/>
    <property type="match status" value="1"/>
</dbReference>
<dbReference type="PANTHER" id="PTHR46494">
    <property type="entry name" value="CORA FAMILY METAL ION TRANSPORTER (EUROFUNG)"/>
    <property type="match status" value="1"/>
</dbReference>
<dbReference type="GO" id="GO:0015095">
    <property type="term" value="F:magnesium ion transmembrane transporter activity"/>
    <property type="evidence" value="ECO:0007669"/>
    <property type="project" value="TreeGrafter"/>
</dbReference>
<proteinExistence type="predicted"/>
<reference evidence="5 6" key="1">
    <citation type="journal article" date="2016" name="Nat. Commun.">
        <title>Thousands of microbial genomes shed light on interconnected biogeochemical processes in an aquifer system.</title>
        <authorList>
            <person name="Anantharaman K."/>
            <person name="Brown C.T."/>
            <person name="Hug L.A."/>
            <person name="Sharon I."/>
            <person name="Castelle C.J."/>
            <person name="Probst A.J."/>
            <person name="Thomas B.C."/>
            <person name="Singh A."/>
            <person name="Wilkins M.J."/>
            <person name="Karaoz U."/>
            <person name="Brodie E.L."/>
            <person name="Williams K.H."/>
            <person name="Hubbard S.S."/>
            <person name="Banfield J.F."/>
        </authorList>
    </citation>
    <scope>NUCLEOTIDE SEQUENCE [LARGE SCALE GENOMIC DNA]</scope>
</reference>
<feature type="transmembrane region" description="Helical" evidence="4">
    <location>
        <begin position="283"/>
        <end position="304"/>
    </location>
</feature>
<organism evidence="5 6">
    <name type="scientific">Candidatus Doudnabacteria bacterium RIFCSPHIGHO2_01_FULL_45_18</name>
    <dbReference type="NCBI Taxonomy" id="1817823"/>
    <lineage>
        <taxon>Bacteria</taxon>
        <taxon>Candidatus Doudnaibacteriota</taxon>
    </lineage>
</organism>